<dbReference type="KEGG" id="bann:JFN94_16135"/>
<evidence type="ECO:0000256" key="2">
    <source>
        <dbReference type="SAM" id="SignalP"/>
    </source>
</evidence>
<accession>A0A7T6VER8</accession>
<dbReference type="EMBL" id="CP066769">
    <property type="protein sequence ID" value="QQK02589.1"/>
    <property type="molecule type" value="Genomic_DNA"/>
</dbReference>
<name>A0A7T6VER8_9BURK</name>
<dbReference type="AlphaFoldDB" id="A0A7T6VER8"/>
<dbReference type="InterPro" id="IPR025421">
    <property type="entry name" value="DUF4148"/>
</dbReference>
<feature type="region of interest" description="Disordered" evidence="1">
    <location>
        <begin position="67"/>
        <end position="107"/>
    </location>
</feature>
<evidence type="ECO:0000313" key="4">
    <source>
        <dbReference type="Proteomes" id="UP000596205"/>
    </source>
</evidence>
<sequence>MKTMKLAACALLLIGSAVAAQAQAQAQATSTLTRAEVRQELVELQAAGYRTSLASSPDFPQNMQEVMQRAAQTRGDAAGYGSDGRANVESGKPALPQVVDRDTYAHH</sequence>
<dbReference type="Proteomes" id="UP000596205">
    <property type="component" value="Chromosome 1"/>
</dbReference>
<protein>
    <submittedName>
        <fullName evidence="3">DUF4148 domain-containing protein</fullName>
    </submittedName>
</protein>
<evidence type="ECO:0000313" key="3">
    <source>
        <dbReference type="EMBL" id="QQK02589.1"/>
    </source>
</evidence>
<evidence type="ECO:0000256" key="1">
    <source>
        <dbReference type="SAM" id="MobiDB-lite"/>
    </source>
</evidence>
<gene>
    <name evidence="3" type="ORF">JFN94_16135</name>
</gene>
<keyword evidence="2" id="KW-0732">Signal</keyword>
<proteinExistence type="predicted"/>
<dbReference type="RefSeq" id="WP_124828232.1">
    <property type="nucleotide sequence ID" value="NZ_CADEPR010000010.1"/>
</dbReference>
<reference evidence="3 4" key="1">
    <citation type="submission" date="2020-12" db="EMBL/GenBank/DDBJ databases">
        <title>Complete genome sequence of Burkholderia anthina BJQ0011.</title>
        <authorList>
            <person name="Xu Y."/>
        </authorList>
    </citation>
    <scope>NUCLEOTIDE SEQUENCE [LARGE SCALE GENOMIC DNA]</scope>
    <source>
        <strain evidence="3 4">BJQ0011</strain>
    </source>
</reference>
<dbReference type="Pfam" id="PF13663">
    <property type="entry name" value="DUF4148"/>
    <property type="match status" value="1"/>
</dbReference>
<feature type="chain" id="PRO_5032508820" evidence="2">
    <location>
        <begin position="23"/>
        <end position="107"/>
    </location>
</feature>
<organism evidence="3 4">
    <name type="scientific">Burkholderia anthina</name>
    <dbReference type="NCBI Taxonomy" id="179879"/>
    <lineage>
        <taxon>Bacteria</taxon>
        <taxon>Pseudomonadati</taxon>
        <taxon>Pseudomonadota</taxon>
        <taxon>Betaproteobacteria</taxon>
        <taxon>Burkholderiales</taxon>
        <taxon>Burkholderiaceae</taxon>
        <taxon>Burkholderia</taxon>
        <taxon>Burkholderia cepacia complex</taxon>
    </lineage>
</organism>
<feature type="signal peptide" evidence="2">
    <location>
        <begin position="1"/>
        <end position="22"/>
    </location>
</feature>